<dbReference type="Proteomes" id="UP000268879">
    <property type="component" value="Chromosome"/>
</dbReference>
<dbReference type="EMBL" id="LR134481">
    <property type="protein sequence ID" value="VEI30313.1"/>
    <property type="molecule type" value="Genomic_DNA"/>
</dbReference>
<evidence type="ECO:0000313" key="2">
    <source>
        <dbReference type="EMBL" id="VEI30313.1"/>
    </source>
</evidence>
<accession>A0A3S4WS39</accession>
<sequence>MTREKWVENTQAVLLLALVLSYLGSLYHFLVFYSESNSLSWVSVCVSAFLFALPWTLAGFLVMFSCRVIIISLFGLFATLQTLLKH</sequence>
<dbReference type="AlphaFoldDB" id="A0A3S4WS39"/>
<keyword evidence="1" id="KW-1133">Transmembrane helix</keyword>
<proteinExistence type="predicted"/>
<keyword evidence="1" id="KW-0472">Membrane</keyword>
<evidence type="ECO:0000313" key="3">
    <source>
        <dbReference type="Proteomes" id="UP000268879"/>
    </source>
</evidence>
<dbReference type="RefSeq" id="WP_126470415.1">
    <property type="nucleotide sequence ID" value="NZ_LR134481.1"/>
</dbReference>
<feature type="transmembrane region" description="Helical" evidence="1">
    <location>
        <begin position="12"/>
        <end position="33"/>
    </location>
</feature>
<feature type="transmembrane region" description="Helical" evidence="1">
    <location>
        <begin position="64"/>
        <end position="84"/>
    </location>
</feature>
<evidence type="ECO:0000256" key="1">
    <source>
        <dbReference type="SAM" id="Phobius"/>
    </source>
</evidence>
<reference evidence="2 3" key="1">
    <citation type="submission" date="2018-12" db="EMBL/GenBank/DDBJ databases">
        <authorList>
            <consortium name="Pathogen Informatics"/>
        </authorList>
    </citation>
    <scope>NUCLEOTIDE SEQUENCE [LARGE SCALE GENOMIC DNA]</scope>
    <source>
        <strain evidence="2 3">NCTC10665</strain>
    </source>
</reference>
<gene>
    <name evidence="2" type="ORF">NCTC10665_00860</name>
</gene>
<keyword evidence="1" id="KW-0812">Transmembrane</keyword>
<name>A0A3S4WS39_HAEPA</name>
<feature type="transmembrane region" description="Helical" evidence="1">
    <location>
        <begin position="39"/>
        <end position="57"/>
    </location>
</feature>
<protein>
    <submittedName>
        <fullName evidence="2">Uncharacterized protein</fullName>
    </submittedName>
</protein>
<organism evidence="2 3">
    <name type="scientific">Haemophilus parainfluenzae</name>
    <dbReference type="NCBI Taxonomy" id="729"/>
    <lineage>
        <taxon>Bacteria</taxon>
        <taxon>Pseudomonadati</taxon>
        <taxon>Pseudomonadota</taxon>
        <taxon>Gammaproteobacteria</taxon>
        <taxon>Pasteurellales</taxon>
        <taxon>Pasteurellaceae</taxon>
        <taxon>Haemophilus</taxon>
    </lineage>
</organism>